<dbReference type="GO" id="GO:0006281">
    <property type="term" value="P:DNA repair"/>
    <property type="evidence" value="ECO:0007669"/>
    <property type="project" value="InterPro"/>
</dbReference>
<organism evidence="2 3">
    <name type="scientific">Ignisphaera aggregans (strain DSM 17230 / JCM 13409 / AQ1.S1)</name>
    <dbReference type="NCBI Taxonomy" id="583356"/>
    <lineage>
        <taxon>Archaea</taxon>
        <taxon>Thermoproteota</taxon>
        <taxon>Thermoprotei</taxon>
        <taxon>Desulfurococcales</taxon>
        <taxon>Desulfurococcaceae</taxon>
        <taxon>Ignisphaera</taxon>
    </lineage>
</organism>
<dbReference type="HOGENOM" id="CLU_938790_0_0_2"/>
<gene>
    <name evidence="2" type="ordered locus">Igag_1187</name>
</gene>
<keyword evidence="3" id="KW-1185">Reference proteome</keyword>
<evidence type="ECO:0000313" key="2">
    <source>
        <dbReference type="EMBL" id="ADM27993.1"/>
    </source>
</evidence>
<accession>E0SP66</accession>
<dbReference type="GO" id="GO:0006310">
    <property type="term" value="P:DNA recombination"/>
    <property type="evidence" value="ECO:0007669"/>
    <property type="project" value="InterPro"/>
</dbReference>
<dbReference type="Gene3D" id="3.40.50.620">
    <property type="entry name" value="HUPs"/>
    <property type="match status" value="2"/>
</dbReference>
<dbReference type="InterPro" id="IPR014729">
    <property type="entry name" value="Rossmann-like_a/b/a_fold"/>
</dbReference>
<reference evidence="2 3" key="1">
    <citation type="journal article" date="2010" name="Stand. Genomic Sci.">
        <title>Complete genome sequence of Ignisphaera aggregans type strain (AQ1.S1).</title>
        <authorList>
            <person name="Goker M."/>
            <person name="Held B."/>
            <person name="Lapidus A."/>
            <person name="Nolan M."/>
            <person name="Spring S."/>
            <person name="Yasawong M."/>
            <person name="Lucas S."/>
            <person name="Glavina Del Rio T."/>
            <person name="Tice H."/>
            <person name="Cheng J.F."/>
            <person name="Goodwin L."/>
            <person name="Tapia R."/>
            <person name="Pitluck S."/>
            <person name="Liolios K."/>
            <person name="Ivanova N."/>
            <person name="Mavromatis K."/>
            <person name="Mikhailova N."/>
            <person name="Pati A."/>
            <person name="Chen A."/>
            <person name="Palaniappan K."/>
            <person name="Brambilla E."/>
            <person name="Land M."/>
            <person name="Hauser L."/>
            <person name="Chang Y.J."/>
            <person name="Jeffries C.D."/>
            <person name="Brettin T."/>
            <person name="Detter J.C."/>
            <person name="Han C."/>
            <person name="Rohde M."/>
            <person name="Sikorski J."/>
            <person name="Woyke T."/>
            <person name="Bristow J."/>
            <person name="Eisen J.A."/>
            <person name="Markowitz V."/>
            <person name="Hugenholtz P."/>
            <person name="Kyrpides N.C."/>
            <person name="Klenk H.P."/>
        </authorList>
    </citation>
    <scope>NUCLEOTIDE SEQUENCE [LARGE SCALE GENOMIC DNA]</scope>
    <source>
        <strain evidence="3">DSM 17230 / JCM 13409 / AQ1.S1</strain>
    </source>
</reference>
<dbReference type="Proteomes" id="UP000001304">
    <property type="component" value="Chromosome"/>
</dbReference>
<feature type="domain" description="RecR protein" evidence="1">
    <location>
        <begin position="265"/>
        <end position="283"/>
    </location>
</feature>
<evidence type="ECO:0000313" key="3">
    <source>
        <dbReference type="Proteomes" id="UP000001304"/>
    </source>
</evidence>
<evidence type="ECO:0000259" key="1">
    <source>
        <dbReference type="Pfam" id="PF02132"/>
    </source>
</evidence>
<dbReference type="EMBL" id="CP002098">
    <property type="protein sequence ID" value="ADM27993.1"/>
    <property type="molecule type" value="Genomic_DNA"/>
</dbReference>
<dbReference type="BioCyc" id="IAGG583356:GHAH-1164-MONOMER"/>
<protein>
    <recommendedName>
        <fullName evidence="1">RecR protein domain-containing protein</fullName>
    </recommendedName>
</protein>
<dbReference type="Pfam" id="PF02132">
    <property type="entry name" value="RecR_ZnF"/>
    <property type="match status" value="1"/>
</dbReference>
<dbReference type="AlphaFoldDB" id="E0SP66"/>
<sequence>MKIGNEVYCSSCRKRLAVYKRIVSGEKLCRYCLYNSVVKQVRKAIHYYKMVRKNGFAIYILRPERILSSIEGLYILISAIKDFNVALHVLCIYDFIDCETLSKSFPSVTFINIRVGDKEFKSIQLIELIKFYEAVAIKIARERFIESILVPLFRDELSILLLYGLLMISKSIFSEGMPIRIVDDNISLSRPFYYVTSIDIIYLSLTDKKIPLKTEEKEDALYSFVKEREFWRKAKDILIRSPELMYSSSKTVELLQSYVIGSKATRCKYCGSYSDSDLCEICSRILGYIDAVEYGT</sequence>
<proteinExistence type="predicted"/>
<dbReference type="GO" id="GO:0046872">
    <property type="term" value="F:metal ion binding"/>
    <property type="evidence" value="ECO:0007669"/>
    <property type="project" value="InterPro"/>
</dbReference>
<dbReference type="STRING" id="583356.Igag_1187"/>
<dbReference type="KEGG" id="iag:Igag_1187"/>
<dbReference type="InterPro" id="IPR015967">
    <property type="entry name" value="Rcmb_RecR_Znf"/>
</dbReference>
<name>E0SP66_IGNAA</name>